<dbReference type="AlphaFoldDB" id="G3NI17"/>
<dbReference type="PANTHER" id="PTHR15905">
    <property type="entry name" value="GOLGI-ASSOCIATED KINASE 1B-RELATED"/>
    <property type="match status" value="1"/>
</dbReference>
<evidence type="ECO:0000313" key="7">
    <source>
        <dbReference type="Ensembl" id="ENSGACP00000004977.1"/>
    </source>
</evidence>
<comment type="similarity">
    <text evidence="3">Belongs to the GASK family.</text>
</comment>
<feature type="region of interest" description="Disordered" evidence="6">
    <location>
        <begin position="1"/>
        <end position="20"/>
    </location>
</feature>
<dbReference type="eggNOG" id="ENOG502RYY5">
    <property type="taxonomic scope" value="Eukaryota"/>
</dbReference>
<dbReference type="PANTHER" id="PTHR15905:SF5">
    <property type="entry name" value="GOLGI-ASSOCIATED KINASE 1A"/>
    <property type="match status" value="1"/>
</dbReference>
<proteinExistence type="inferred from homology"/>
<dbReference type="Pfam" id="PF15051">
    <property type="entry name" value="FAM198"/>
    <property type="match status" value="1"/>
</dbReference>
<evidence type="ECO:0000256" key="5">
    <source>
        <dbReference type="ARBA" id="ARBA00023136"/>
    </source>
</evidence>
<evidence type="ECO:0000256" key="2">
    <source>
        <dbReference type="ARBA" id="ARBA00004555"/>
    </source>
</evidence>
<dbReference type="InterPro" id="IPR029207">
    <property type="entry name" value="FAM198"/>
</dbReference>
<name>G3NI17_GASAC</name>
<keyword evidence="4" id="KW-0333">Golgi apparatus</keyword>
<organism evidence="7">
    <name type="scientific">Gasterosteus aculeatus</name>
    <name type="common">Three-spined stickleback</name>
    <dbReference type="NCBI Taxonomy" id="69293"/>
    <lineage>
        <taxon>Eukaryota</taxon>
        <taxon>Metazoa</taxon>
        <taxon>Chordata</taxon>
        <taxon>Craniata</taxon>
        <taxon>Vertebrata</taxon>
        <taxon>Euteleostomi</taxon>
        <taxon>Actinopterygii</taxon>
        <taxon>Neopterygii</taxon>
        <taxon>Teleostei</taxon>
        <taxon>Neoteleostei</taxon>
        <taxon>Acanthomorphata</taxon>
        <taxon>Eupercaria</taxon>
        <taxon>Perciformes</taxon>
        <taxon>Cottioidei</taxon>
        <taxon>Gasterosteales</taxon>
        <taxon>Gasterosteidae</taxon>
        <taxon>Gasterosteus</taxon>
    </lineage>
</organism>
<protein>
    <submittedName>
        <fullName evidence="7">Golgi associated kinase 1A</fullName>
    </submittedName>
</protein>
<evidence type="ECO:0000256" key="3">
    <source>
        <dbReference type="ARBA" id="ARBA00007691"/>
    </source>
</evidence>
<evidence type="ECO:0000256" key="6">
    <source>
        <dbReference type="SAM" id="MobiDB-lite"/>
    </source>
</evidence>
<dbReference type="STRING" id="69293.ENSGACP00000004977"/>
<dbReference type="GO" id="GO:0005794">
    <property type="term" value="C:Golgi apparatus"/>
    <property type="evidence" value="ECO:0007669"/>
    <property type="project" value="UniProtKB-SubCell"/>
</dbReference>
<dbReference type="Bgee" id="ENSGACG00000003791">
    <property type="expression patterns" value="Expressed in camera-type eye"/>
</dbReference>
<dbReference type="InParanoid" id="G3NI17"/>
<keyword evidence="5" id="KW-0472">Membrane</keyword>
<comment type="subcellular location">
    <subcellularLocation>
        <location evidence="1">Endomembrane system</location>
    </subcellularLocation>
    <subcellularLocation>
        <location evidence="2">Golgi apparatus</location>
    </subcellularLocation>
</comment>
<reference evidence="7" key="2">
    <citation type="submission" date="2024-04" db="UniProtKB">
        <authorList>
            <consortium name="Ensembl"/>
        </authorList>
    </citation>
    <scope>IDENTIFICATION</scope>
</reference>
<evidence type="ECO:0000256" key="4">
    <source>
        <dbReference type="ARBA" id="ARBA00023034"/>
    </source>
</evidence>
<evidence type="ECO:0000256" key="1">
    <source>
        <dbReference type="ARBA" id="ARBA00004308"/>
    </source>
</evidence>
<dbReference type="OMA" id="WLQYQEM"/>
<sequence>APKTGSPEAAPDPRRPEGHAERCQRGHCCLLKRTDDWFEVLAFHLDRVLGINRSLPAVARTLRSDILPYRYTSGIPRPAVWWDPDIQHLADGDNDQNSVPLGWAQYQTLLRLRCGREADLRSAPCVGVHHSEWGRLALFDFLLQVNDRLDRYCCGFTPDPAELCVENLLHDKCDSLNSSAVCHLTVRKADPSRLVFIDNAGRPQQSANNLNFRLVEGIDEFPQRAVSVLQSGCLESLLLRSLYSDRAFWDSRGGAGGLGPLVRTLEHRGKILLQHIGDMKLQLKR</sequence>
<reference evidence="7" key="1">
    <citation type="submission" date="2006-01" db="EMBL/GenBank/DDBJ databases">
        <authorList>
            <person name="Lindblad-Toh K."/>
            <person name="Mauceli E."/>
            <person name="Grabherr M."/>
            <person name="Chang J.L."/>
            <person name="Lander E.S."/>
        </authorList>
    </citation>
    <scope>NUCLEOTIDE SEQUENCE [LARGE SCALE GENOMIC DNA]</scope>
</reference>
<accession>G3NI17</accession>
<feature type="compositionally biased region" description="Basic and acidic residues" evidence="6">
    <location>
        <begin position="11"/>
        <end position="20"/>
    </location>
</feature>
<dbReference type="Ensembl" id="ENSGACT00000004991.1">
    <property type="protein sequence ID" value="ENSGACP00000004977.1"/>
    <property type="gene ID" value="ENSGACG00000003791.1"/>
</dbReference>